<organism evidence="2 3">
    <name type="scientific">Murinocardiopsis flavida</name>
    <dbReference type="NCBI Taxonomy" id="645275"/>
    <lineage>
        <taxon>Bacteria</taxon>
        <taxon>Bacillati</taxon>
        <taxon>Actinomycetota</taxon>
        <taxon>Actinomycetes</taxon>
        <taxon>Streptosporangiales</taxon>
        <taxon>Nocardiopsidaceae</taxon>
        <taxon>Murinocardiopsis</taxon>
    </lineage>
</organism>
<feature type="domain" description="HTH cro/C1-type" evidence="1">
    <location>
        <begin position="22"/>
        <end position="65"/>
    </location>
</feature>
<proteinExistence type="predicted"/>
<dbReference type="SMART" id="SM00530">
    <property type="entry name" value="HTH_XRE"/>
    <property type="match status" value="1"/>
</dbReference>
<comment type="caution">
    <text evidence="2">The sequence shown here is derived from an EMBL/GenBank/DDBJ whole genome shotgun (WGS) entry which is preliminary data.</text>
</comment>
<evidence type="ECO:0000313" key="2">
    <source>
        <dbReference type="EMBL" id="PSL00104.1"/>
    </source>
</evidence>
<dbReference type="Proteomes" id="UP000240542">
    <property type="component" value="Unassembled WGS sequence"/>
</dbReference>
<dbReference type="CDD" id="cd00093">
    <property type="entry name" value="HTH_XRE"/>
    <property type="match status" value="1"/>
</dbReference>
<dbReference type="EMBL" id="PYGA01000002">
    <property type="protein sequence ID" value="PSL00104.1"/>
    <property type="molecule type" value="Genomic_DNA"/>
</dbReference>
<reference evidence="2 3" key="1">
    <citation type="submission" date="2018-03" db="EMBL/GenBank/DDBJ databases">
        <title>Genomic Encyclopedia of Archaeal and Bacterial Type Strains, Phase II (KMG-II): from individual species to whole genera.</title>
        <authorList>
            <person name="Goeker M."/>
        </authorList>
    </citation>
    <scope>NUCLEOTIDE SEQUENCE [LARGE SCALE GENOMIC DNA]</scope>
    <source>
        <strain evidence="2 3">DSM 45312</strain>
    </source>
</reference>
<dbReference type="Pfam" id="PF13560">
    <property type="entry name" value="HTH_31"/>
    <property type="match status" value="1"/>
</dbReference>
<gene>
    <name evidence="2" type="ORF">CLV63_102230</name>
</gene>
<name>A0A2P8DSA6_9ACTN</name>
<evidence type="ECO:0000313" key="3">
    <source>
        <dbReference type="Proteomes" id="UP000240542"/>
    </source>
</evidence>
<sequence>MCSDASMTNAKLTMWREFGSEVRRLRLQAGMNLEKLAPHAGVSPQMLGAMERGTRRTQEDVARKLDVFFATNGALMRRWSQALRGESDPEWYQQVTESEEAATEIHMYHPTLIPGLLQIEAYALVVFRDSGPLDSAEEHQRLAQLRVKRLDALIQANNPKLLAVIPEEVLRGHVGKESVMQQQRERLVRLAGSERLRLLVVPRGTPYLGGASGAFRVIGSQGGPPIVYAEHMSGGMIIDDPQDVARHQAIYRELLSWALPPIASIDLIRTMDE</sequence>
<protein>
    <submittedName>
        <fullName evidence="2">Helix-turn-helix protein</fullName>
    </submittedName>
</protein>
<dbReference type="InterPro" id="IPR010982">
    <property type="entry name" value="Lambda_DNA-bd_dom_sf"/>
</dbReference>
<dbReference type="PROSITE" id="PS50943">
    <property type="entry name" value="HTH_CROC1"/>
    <property type="match status" value="1"/>
</dbReference>
<dbReference type="SUPFAM" id="SSF47413">
    <property type="entry name" value="lambda repressor-like DNA-binding domains"/>
    <property type="match status" value="1"/>
</dbReference>
<dbReference type="Pfam" id="PF19054">
    <property type="entry name" value="DUF5753"/>
    <property type="match status" value="1"/>
</dbReference>
<keyword evidence="3" id="KW-1185">Reference proteome</keyword>
<dbReference type="Gene3D" id="1.10.260.40">
    <property type="entry name" value="lambda repressor-like DNA-binding domains"/>
    <property type="match status" value="1"/>
</dbReference>
<dbReference type="InterPro" id="IPR043917">
    <property type="entry name" value="DUF5753"/>
</dbReference>
<dbReference type="InterPro" id="IPR001387">
    <property type="entry name" value="Cro/C1-type_HTH"/>
</dbReference>
<evidence type="ECO:0000259" key="1">
    <source>
        <dbReference type="PROSITE" id="PS50943"/>
    </source>
</evidence>
<dbReference type="GO" id="GO:0003677">
    <property type="term" value="F:DNA binding"/>
    <property type="evidence" value="ECO:0007669"/>
    <property type="project" value="InterPro"/>
</dbReference>
<accession>A0A2P8DSA6</accession>
<dbReference type="AlphaFoldDB" id="A0A2P8DSA6"/>